<dbReference type="STRING" id="365046.Rta_00800"/>
<keyword evidence="3" id="KW-0520">NAD</keyword>
<protein>
    <submittedName>
        <fullName evidence="7">D-3-phosphoglycerate dehydrogenase (Phosphoglycerate dehydrogenase)-like protein</fullName>
    </submittedName>
</protein>
<dbReference type="AlphaFoldDB" id="F5Y2G7"/>
<dbReference type="InterPro" id="IPR050857">
    <property type="entry name" value="D-2-hydroxyacid_DH"/>
</dbReference>
<evidence type="ECO:0000256" key="1">
    <source>
        <dbReference type="ARBA" id="ARBA00005854"/>
    </source>
</evidence>
<dbReference type="SUPFAM" id="SSF51735">
    <property type="entry name" value="NAD(P)-binding Rossmann-fold domains"/>
    <property type="match status" value="1"/>
</dbReference>
<dbReference type="FunFam" id="3.40.50.720:FF:000203">
    <property type="entry name" value="D-3-phosphoglycerate dehydrogenase (SerA)"/>
    <property type="match status" value="1"/>
</dbReference>
<dbReference type="SUPFAM" id="SSF52283">
    <property type="entry name" value="Formate/glycerate dehydrogenase catalytic domain-like"/>
    <property type="match status" value="1"/>
</dbReference>
<evidence type="ECO:0000313" key="7">
    <source>
        <dbReference type="EMBL" id="AEG91141.1"/>
    </source>
</evidence>
<dbReference type="eggNOG" id="COG1052">
    <property type="taxonomic scope" value="Bacteria"/>
</dbReference>
<dbReference type="PANTHER" id="PTHR42789:SF1">
    <property type="entry name" value="D-ISOMER SPECIFIC 2-HYDROXYACID DEHYDROGENASE FAMILY PROTEIN (AFU_ORTHOLOGUE AFUA_6G10090)"/>
    <property type="match status" value="1"/>
</dbReference>
<comment type="similarity">
    <text evidence="1 4">Belongs to the D-isomer specific 2-hydroxyacid dehydrogenase family.</text>
</comment>
<evidence type="ECO:0000259" key="5">
    <source>
        <dbReference type="Pfam" id="PF00389"/>
    </source>
</evidence>
<dbReference type="Pfam" id="PF02826">
    <property type="entry name" value="2-Hacid_dh_C"/>
    <property type="match status" value="1"/>
</dbReference>
<evidence type="ECO:0000256" key="4">
    <source>
        <dbReference type="RuleBase" id="RU003719"/>
    </source>
</evidence>
<reference evidence="7 8" key="2">
    <citation type="journal article" date="2011" name="PLoS ONE">
        <title>The Cyst-Dividing Bacterium Ramlibacter tataouinensis TTB310 Genome Reveals a Well-Stocked Toolbox for Adaptation to a Desert Environment.</title>
        <authorList>
            <person name="De Luca G."/>
            <person name="Barakat M."/>
            <person name="Ortet P."/>
            <person name="Fochesato S."/>
            <person name="Jourlin-Castelli C."/>
            <person name="Ansaldi M."/>
            <person name="Py B."/>
            <person name="Fichant G."/>
            <person name="Coutinho P.M."/>
            <person name="Voulhoux R."/>
            <person name="Bastien O."/>
            <person name="Marechal E."/>
            <person name="Henrissat B."/>
            <person name="Quentin Y."/>
            <person name="Noirot P."/>
            <person name="Filloux A."/>
            <person name="Mejean V."/>
            <person name="Dubow M.S."/>
            <person name="Barras F."/>
            <person name="Barbe V."/>
            <person name="Weissenbach J."/>
            <person name="Mihalcescu I."/>
            <person name="Vermeglio A."/>
            <person name="Achouak W."/>
            <person name="Heulin T."/>
        </authorList>
    </citation>
    <scope>NUCLEOTIDE SEQUENCE [LARGE SCALE GENOMIC DNA]</scope>
    <source>
        <strain evidence="8">ATCC BAA-407 / DSM 14655 / LMG 21543 / TTB310</strain>
    </source>
</reference>
<proteinExistence type="inferred from homology"/>
<reference evidence="8" key="1">
    <citation type="submission" date="2006-01" db="EMBL/GenBank/DDBJ databases">
        <title>Genome of the cyst-dividing bacterium Ramlibacter tataouinensis.</title>
        <authorList>
            <person name="Barakat M."/>
            <person name="Ortet P."/>
            <person name="De Luca G."/>
            <person name="Jourlin-Castelli C."/>
            <person name="Ansaldi M."/>
            <person name="Py B."/>
            <person name="Fichant G."/>
            <person name="Coutinho P."/>
            <person name="Voulhoux R."/>
            <person name="Bastien O."/>
            <person name="Roy S."/>
            <person name="Marechal E."/>
            <person name="Henrissat B."/>
            <person name="Quentin Y."/>
            <person name="Noirot P."/>
            <person name="Filloux A."/>
            <person name="Mejean V."/>
            <person name="DuBow M."/>
            <person name="Barras F."/>
            <person name="Heulin T."/>
        </authorList>
    </citation>
    <scope>NUCLEOTIDE SEQUENCE [LARGE SCALE GENOMIC DNA]</scope>
    <source>
        <strain evidence="8">ATCC BAA-407 / DSM 14655 / LMG 21543 / TTB310</strain>
    </source>
</reference>
<dbReference type="GO" id="GO:0016616">
    <property type="term" value="F:oxidoreductase activity, acting on the CH-OH group of donors, NAD or NADP as acceptor"/>
    <property type="evidence" value="ECO:0007669"/>
    <property type="project" value="InterPro"/>
</dbReference>
<sequence length="333" mass="35498">MPAMSRTAAAGRPRIVVLDDWERALERLADWSALRARAEVTLHHAPLAGAALVDALREADAAVFVRDRTAVDAALLAQLPRLKCLVFTGSRNTRLDAAAVRERGIALGCTGWGPSKESTCELTWALILAAVRQLPSHTARLRAGQWRAAAPEVLPGVLHGQRLGLVGLGQIGARVAAVGRAFGMEVAAWSPRMTAERAAEHGARFLPLEELLAGSAVVSLHLVPTPATRHLMNRERLALMRPGSVLVNTSRSALVDHAALAEALRAGRPGAAALDVFDEEPLPAGSPLREAPNLLMTPHDGFVCEPVFARFAQDAVTNLAAWLDGRPLPVQPD</sequence>
<evidence type="ECO:0000259" key="6">
    <source>
        <dbReference type="Pfam" id="PF02826"/>
    </source>
</evidence>
<dbReference type="PATRIC" id="fig|365046.3.peg.83"/>
<feature type="domain" description="D-isomer specific 2-hydroxyacid dehydrogenase NAD-binding" evidence="6">
    <location>
        <begin position="125"/>
        <end position="299"/>
    </location>
</feature>
<dbReference type="Gene3D" id="3.40.50.720">
    <property type="entry name" value="NAD(P)-binding Rossmann-like Domain"/>
    <property type="match status" value="2"/>
</dbReference>
<accession>F5Y2G7</accession>
<dbReference type="KEGG" id="rta:Rta_00800"/>
<dbReference type="HOGENOM" id="CLU_019796_1_3_4"/>
<evidence type="ECO:0000313" key="8">
    <source>
        <dbReference type="Proteomes" id="UP000008385"/>
    </source>
</evidence>
<dbReference type="InterPro" id="IPR036291">
    <property type="entry name" value="NAD(P)-bd_dom_sf"/>
</dbReference>
<dbReference type="PANTHER" id="PTHR42789">
    <property type="entry name" value="D-ISOMER SPECIFIC 2-HYDROXYACID DEHYDROGENASE FAMILY PROTEIN (AFU_ORTHOLOGUE AFUA_6G10090)"/>
    <property type="match status" value="1"/>
</dbReference>
<keyword evidence="8" id="KW-1185">Reference proteome</keyword>
<name>F5Y2G7_RAMTT</name>
<gene>
    <name evidence="7" type="ordered locus">Rta_00800</name>
</gene>
<feature type="domain" description="D-isomer specific 2-hydroxyacid dehydrogenase catalytic" evidence="5">
    <location>
        <begin position="28"/>
        <end position="328"/>
    </location>
</feature>
<organism evidence="7 8">
    <name type="scientific">Ramlibacter tataouinensis (strain ATCC BAA-407 / DSM 14655 / LMG 21543 / TTB310)</name>
    <dbReference type="NCBI Taxonomy" id="365046"/>
    <lineage>
        <taxon>Bacteria</taxon>
        <taxon>Pseudomonadati</taxon>
        <taxon>Pseudomonadota</taxon>
        <taxon>Betaproteobacteria</taxon>
        <taxon>Burkholderiales</taxon>
        <taxon>Comamonadaceae</taxon>
        <taxon>Ramlibacter</taxon>
    </lineage>
</organism>
<dbReference type="InterPro" id="IPR006139">
    <property type="entry name" value="D-isomer_2_OHA_DH_cat_dom"/>
</dbReference>
<dbReference type="Proteomes" id="UP000008385">
    <property type="component" value="Chromosome"/>
</dbReference>
<evidence type="ECO:0000256" key="3">
    <source>
        <dbReference type="ARBA" id="ARBA00023027"/>
    </source>
</evidence>
<dbReference type="InterPro" id="IPR006140">
    <property type="entry name" value="D-isomer_DH_NAD-bd"/>
</dbReference>
<keyword evidence="2 4" id="KW-0560">Oxidoreductase</keyword>
<dbReference type="Pfam" id="PF00389">
    <property type="entry name" value="2-Hacid_dh"/>
    <property type="match status" value="1"/>
</dbReference>
<dbReference type="GO" id="GO:0051287">
    <property type="term" value="F:NAD binding"/>
    <property type="evidence" value="ECO:0007669"/>
    <property type="project" value="InterPro"/>
</dbReference>
<dbReference type="CDD" id="cd12169">
    <property type="entry name" value="PGDH_like_1"/>
    <property type="match status" value="1"/>
</dbReference>
<dbReference type="EMBL" id="CP000245">
    <property type="protein sequence ID" value="AEG91141.1"/>
    <property type="molecule type" value="Genomic_DNA"/>
</dbReference>
<evidence type="ECO:0000256" key="2">
    <source>
        <dbReference type="ARBA" id="ARBA00023002"/>
    </source>
</evidence>